<name>A0A7C4LI84_9PLAN</name>
<evidence type="ECO:0000259" key="1">
    <source>
        <dbReference type="PROSITE" id="PS51411"/>
    </source>
</evidence>
<dbReference type="PANTHER" id="PTHR43830:SF3">
    <property type="entry name" value="PROTEIN PSP1"/>
    <property type="match status" value="1"/>
</dbReference>
<dbReference type="Pfam" id="PF04468">
    <property type="entry name" value="PSP1"/>
    <property type="match status" value="1"/>
</dbReference>
<dbReference type="PROSITE" id="PS51411">
    <property type="entry name" value="PSP1_C"/>
    <property type="match status" value="1"/>
</dbReference>
<dbReference type="NCBIfam" id="NF041131">
    <property type="entry name" value="RicT_YaaT_fam"/>
    <property type="match status" value="1"/>
</dbReference>
<protein>
    <recommendedName>
        <fullName evidence="1">PSP1 C-terminal domain-containing protein</fullName>
    </recommendedName>
</protein>
<dbReference type="InterPro" id="IPR007557">
    <property type="entry name" value="PSP1_C"/>
</dbReference>
<dbReference type="GO" id="GO:0005737">
    <property type="term" value="C:cytoplasm"/>
    <property type="evidence" value="ECO:0007669"/>
    <property type="project" value="TreeGrafter"/>
</dbReference>
<reference evidence="2" key="1">
    <citation type="journal article" date="2020" name="mSystems">
        <title>Genome- and Community-Level Interaction Insights into Carbon Utilization and Element Cycling Functions of Hydrothermarchaeota in Hydrothermal Sediment.</title>
        <authorList>
            <person name="Zhou Z."/>
            <person name="Liu Y."/>
            <person name="Xu W."/>
            <person name="Pan J."/>
            <person name="Luo Z.H."/>
            <person name="Li M."/>
        </authorList>
    </citation>
    <scope>NUCLEOTIDE SEQUENCE [LARGE SCALE GENOMIC DNA]</scope>
    <source>
        <strain evidence="2">SpSt-508</strain>
    </source>
</reference>
<feature type="domain" description="PSP1 C-terminal" evidence="1">
    <location>
        <begin position="80"/>
        <end position="165"/>
    </location>
</feature>
<sequence length="294" mass="33076">MSEELSADADVAVAPQPHRHYVVRYGLTRLVGEFTWKPPQPLRRLASVICRTERGIEWGSVLCPATERTRSFLGKSAESGRILRLATPDDEAQRDALAQLEREAFTGCQQMIHERGLPMQLVDAEHLFGGDRIVFYYISEQRVDFRELVKALAKVHKTRIEMRQIGIRDEAKLLADYGDCGQPVCCNTHLREMPPVSMKMAKLQKATLDPAKISGRCGRLKCCLRYEYDTYEAFRRELPAVGSTVVTRQGTGRVIGQEILARKVVVVYEGHRQVLTDARDVLTVVSSKSSNTSA</sequence>
<dbReference type="PANTHER" id="PTHR43830">
    <property type="entry name" value="PROTEIN PSP1"/>
    <property type="match status" value="1"/>
</dbReference>
<comment type="caution">
    <text evidence="2">The sequence shown here is derived from an EMBL/GenBank/DDBJ whole genome shotgun (WGS) entry which is preliminary data.</text>
</comment>
<dbReference type="InterPro" id="IPR047767">
    <property type="entry name" value="PSP1-like"/>
</dbReference>
<gene>
    <name evidence="2" type="ORF">ENS64_00510</name>
</gene>
<dbReference type="EMBL" id="DSVQ01000001">
    <property type="protein sequence ID" value="HGT37742.1"/>
    <property type="molecule type" value="Genomic_DNA"/>
</dbReference>
<evidence type="ECO:0000313" key="2">
    <source>
        <dbReference type="EMBL" id="HGT37742.1"/>
    </source>
</evidence>
<proteinExistence type="predicted"/>
<accession>A0A7C4LI84</accession>
<organism evidence="2">
    <name type="scientific">Schlesneria paludicola</name>
    <dbReference type="NCBI Taxonomy" id="360056"/>
    <lineage>
        <taxon>Bacteria</taxon>
        <taxon>Pseudomonadati</taxon>
        <taxon>Planctomycetota</taxon>
        <taxon>Planctomycetia</taxon>
        <taxon>Planctomycetales</taxon>
        <taxon>Planctomycetaceae</taxon>
        <taxon>Schlesneria</taxon>
    </lineage>
</organism>
<dbReference type="AlphaFoldDB" id="A0A7C4LI84"/>